<dbReference type="Gene3D" id="1.10.630.10">
    <property type="entry name" value="Cytochrome P450"/>
    <property type="match status" value="1"/>
</dbReference>
<dbReference type="PANTHER" id="PTHR24304:SF4">
    <property type="entry name" value="CYTOCHROME P450"/>
    <property type="match status" value="1"/>
</dbReference>
<keyword evidence="15" id="KW-1133">Transmembrane helix</keyword>
<dbReference type="Proteomes" id="UP001217089">
    <property type="component" value="Unassembled WGS sequence"/>
</dbReference>
<dbReference type="PIRSF" id="PIRSF000047">
    <property type="entry name" value="Cytochrome_CYPVIIA1"/>
    <property type="match status" value="1"/>
</dbReference>
<evidence type="ECO:0000256" key="9">
    <source>
        <dbReference type="ARBA" id="ARBA00023004"/>
    </source>
</evidence>
<keyword evidence="10" id="KW-0443">Lipid metabolism</keyword>
<keyword evidence="14" id="KW-0175">Coiled coil</keyword>
<dbReference type="PANTHER" id="PTHR24304">
    <property type="entry name" value="CYTOCHROME P450 FAMILY 7"/>
    <property type="match status" value="1"/>
</dbReference>
<keyword evidence="17" id="KW-1185">Reference proteome</keyword>
<evidence type="ECO:0000256" key="2">
    <source>
        <dbReference type="ARBA" id="ARBA00004586"/>
    </source>
</evidence>
<comment type="similarity">
    <text evidence="4 13">Belongs to the cytochrome P450 family.</text>
</comment>
<evidence type="ECO:0000256" key="1">
    <source>
        <dbReference type="ARBA" id="ARBA00001971"/>
    </source>
</evidence>
<evidence type="ECO:0000256" key="14">
    <source>
        <dbReference type="SAM" id="Coils"/>
    </source>
</evidence>
<dbReference type="Pfam" id="PF00067">
    <property type="entry name" value="p450"/>
    <property type="match status" value="1"/>
</dbReference>
<comment type="pathway">
    <text evidence="3">Lipid metabolism; bile acid biosynthesis.</text>
</comment>
<feature type="transmembrane region" description="Helical" evidence="15">
    <location>
        <begin position="6"/>
        <end position="24"/>
    </location>
</feature>
<dbReference type="InterPro" id="IPR002403">
    <property type="entry name" value="Cyt_P450_E_grp-IV"/>
</dbReference>
<dbReference type="EMBL" id="JARBDR010000918">
    <property type="protein sequence ID" value="KAJ8301317.1"/>
    <property type="molecule type" value="Genomic_DNA"/>
</dbReference>
<organism evidence="16 17">
    <name type="scientific">Tegillarca granosa</name>
    <name type="common">Malaysian cockle</name>
    <name type="synonym">Anadara granosa</name>
    <dbReference type="NCBI Taxonomy" id="220873"/>
    <lineage>
        <taxon>Eukaryota</taxon>
        <taxon>Metazoa</taxon>
        <taxon>Spiralia</taxon>
        <taxon>Lophotrochozoa</taxon>
        <taxon>Mollusca</taxon>
        <taxon>Bivalvia</taxon>
        <taxon>Autobranchia</taxon>
        <taxon>Pteriomorphia</taxon>
        <taxon>Arcoida</taxon>
        <taxon>Arcoidea</taxon>
        <taxon>Arcidae</taxon>
        <taxon>Tegillarca</taxon>
    </lineage>
</organism>
<feature type="coiled-coil region" evidence="14">
    <location>
        <begin position="292"/>
        <end position="319"/>
    </location>
</feature>
<dbReference type="InterPro" id="IPR036396">
    <property type="entry name" value="Cyt_P450_sf"/>
</dbReference>
<keyword evidence="9 13" id="KW-0408">Iron</keyword>
<evidence type="ECO:0000313" key="16">
    <source>
        <dbReference type="EMBL" id="KAJ8301317.1"/>
    </source>
</evidence>
<evidence type="ECO:0000256" key="10">
    <source>
        <dbReference type="ARBA" id="ARBA00023098"/>
    </source>
</evidence>
<evidence type="ECO:0000256" key="11">
    <source>
        <dbReference type="ARBA" id="ARBA00023136"/>
    </source>
</evidence>
<evidence type="ECO:0000256" key="7">
    <source>
        <dbReference type="ARBA" id="ARBA00022824"/>
    </source>
</evidence>
<evidence type="ECO:0000256" key="6">
    <source>
        <dbReference type="ARBA" id="ARBA00022723"/>
    </source>
</evidence>
<reference evidence="16 17" key="1">
    <citation type="submission" date="2022-12" db="EMBL/GenBank/DDBJ databases">
        <title>Chromosome-level genome of Tegillarca granosa.</title>
        <authorList>
            <person name="Kim J."/>
        </authorList>
    </citation>
    <scope>NUCLEOTIDE SEQUENCE [LARGE SCALE GENOMIC DNA]</scope>
    <source>
        <strain evidence="16">Teg-2019</strain>
        <tissue evidence="16">Adductor muscle</tissue>
    </source>
</reference>
<dbReference type="InterPro" id="IPR024204">
    <property type="entry name" value="Cyt_P450_CYP7A1-type"/>
</dbReference>
<keyword evidence="5 13" id="KW-0349">Heme</keyword>
<gene>
    <name evidence="16" type="ORF">KUTeg_020304</name>
</gene>
<keyword evidence="7 13" id="KW-0256">Endoplasmic reticulum</keyword>
<comment type="caution">
    <text evidence="16">The sequence shown here is derived from an EMBL/GenBank/DDBJ whole genome shotgun (WGS) entry which is preliminary data.</text>
</comment>
<dbReference type="CDD" id="cd11040">
    <property type="entry name" value="CYP7_CYP8-like"/>
    <property type="match status" value="1"/>
</dbReference>
<evidence type="ECO:0000313" key="17">
    <source>
        <dbReference type="Proteomes" id="UP001217089"/>
    </source>
</evidence>
<evidence type="ECO:0000256" key="15">
    <source>
        <dbReference type="SAM" id="Phobius"/>
    </source>
</evidence>
<dbReference type="PRINTS" id="PR00465">
    <property type="entry name" value="EP450IV"/>
</dbReference>
<evidence type="ECO:0000256" key="5">
    <source>
        <dbReference type="ARBA" id="ARBA00022617"/>
    </source>
</evidence>
<protein>
    <recommendedName>
        <fullName evidence="18">Cytochrome P450</fullName>
    </recommendedName>
</protein>
<evidence type="ECO:0000256" key="4">
    <source>
        <dbReference type="ARBA" id="ARBA00010617"/>
    </source>
</evidence>
<keyword evidence="8" id="KW-0560">Oxidoreductase</keyword>
<accession>A0ABQ9ECN2</accession>
<dbReference type="InterPro" id="IPR001128">
    <property type="entry name" value="Cyt_P450"/>
</dbReference>
<dbReference type="InterPro" id="IPR050529">
    <property type="entry name" value="CYP450_sterol_14alpha_dmase"/>
</dbReference>
<keyword evidence="6 13" id="KW-0479">Metal-binding</keyword>
<name>A0ABQ9ECN2_TEGGR</name>
<proteinExistence type="inferred from homology"/>
<comment type="subcellular location">
    <subcellularLocation>
        <location evidence="2 13">Endoplasmic reticulum membrane</location>
    </subcellularLocation>
</comment>
<sequence>MVALTVYLAGAAVLLTALYLKFIFRRRRPDEPPIPKGHWLWGNGEEFSKHAVKFLHQTQKQLGDIFTIRLFNQCLTMVNDPHLYEQFVKEKNFDFDTIQRQVNHNVFSFELVDARKMLKEAGKTVKGPHLVTGMTKYSEHLNDSFREVVSEKKVPMVEGGEWFTDGLRNFNSQTLFSALFYTIFGKGNKNDTFEPSAIYKNFDQFHKYFNYLWLGLPINLFPKAGKALSVLCQQPDSKAFLARDDLSDYIRFATNFMLENGQTEQDIIGHNLVYLHVNYNTFRMAFWCLYHLLEKREALDALRQEVAELVAEKKNYMGDDETEVAIDLEELDSLKILDSITKETLRMNSGVFMVRAVVEDTWFQMRNGKSYKIRKGDKVAMYPPAIHKDAEIFENPDEFKYDRFVDATFYKNGQVLKNPIMSFGSICPGKKYALTQAKWFLLSLVHNFDMELLEGESTKPDVNYHGHEILPPTNEVQIRYRSRKNCDLTFVN</sequence>
<evidence type="ECO:0000256" key="13">
    <source>
        <dbReference type="PIRNR" id="PIRNR000047"/>
    </source>
</evidence>
<keyword evidence="11 13" id="KW-0472">Membrane</keyword>
<evidence type="ECO:0000256" key="3">
    <source>
        <dbReference type="ARBA" id="ARBA00004860"/>
    </source>
</evidence>
<evidence type="ECO:0000256" key="8">
    <source>
        <dbReference type="ARBA" id="ARBA00023002"/>
    </source>
</evidence>
<dbReference type="SUPFAM" id="SSF48264">
    <property type="entry name" value="Cytochrome P450"/>
    <property type="match status" value="1"/>
</dbReference>
<keyword evidence="15" id="KW-0812">Transmembrane</keyword>
<comment type="cofactor">
    <cofactor evidence="1 13">
        <name>heme</name>
        <dbReference type="ChEBI" id="CHEBI:30413"/>
    </cofactor>
</comment>
<evidence type="ECO:0000256" key="12">
    <source>
        <dbReference type="ARBA" id="ARBA00023221"/>
    </source>
</evidence>
<evidence type="ECO:0008006" key="18">
    <source>
        <dbReference type="Google" id="ProtNLM"/>
    </source>
</evidence>
<keyword evidence="12" id="KW-0753">Steroid metabolism</keyword>